<dbReference type="Proteomes" id="UP000751852">
    <property type="component" value="Unassembled WGS sequence"/>
</dbReference>
<dbReference type="InterPro" id="IPR023378">
    <property type="entry name" value="YheA/YmcA-like_dom_sf"/>
</dbReference>
<dbReference type="PIRSF" id="PIRSF021287">
    <property type="entry name" value="Biofilm_formation_YmcA"/>
    <property type="match status" value="1"/>
</dbReference>
<dbReference type="SUPFAM" id="SSF158622">
    <property type="entry name" value="YheA/YmcA-like"/>
    <property type="match status" value="1"/>
</dbReference>
<proteinExistence type="predicted"/>
<protein>
    <recommendedName>
        <fullName evidence="3">Cell fate regulator YmcA, YheA/YmcA/DUF963 family (Controls sporulation, competence, biofilm development)</fullName>
    </recommendedName>
</protein>
<evidence type="ECO:0000313" key="2">
    <source>
        <dbReference type="Proteomes" id="UP000751852"/>
    </source>
</evidence>
<evidence type="ECO:0000313" key="1">
    <source>
        <dbReference type="EMBL" id="MBI5974935.1"/>
    </source>
</evidence>
<evidence type="ECO:0008006" key="3">
    <source>
        <dbReference type="Google" id="ProtNLM"/>
    </source>
</evidence>
<name>A0ABS0T860_9STAP</name>
<comment type="caution">
    <text evidence="1">The sequence shown here is derived from an EMBL/GenBank/DDBJ whole genome shotgun (WGS) entry which is preliminary data.</text>
</comment>
<accession>A0ABS0T860</accession>
<dbReference type="Pfam" id="PF06133">
    <property type="entry name" value="Com_YlbF"/>
    <property type="match status" value="1"/>
</dbReference>
<sequence length="122" mass="14451">MTYSREDILKAASNLSHRIQNLEMVQNYQNIETQIHKNARILNYMNQLKQSQKQSVNFQNYDKPNAYRRSEDKINSIRNKIDDIPIVTEFRASQEEVNDLLHLVIKTLSTGLQHHIEIEKKE</sequence>
<organism evidence="1 2">
    <name type="scientific">Staphylococcus canis</name>
    <dbReference type="NCBI Taxonomy" id="2724942"/>
    <lineage>
        <taxon>Bacteria</taxon>
        <taxon>Bacillati</taxon>
        <taxon>Bacillota</taxon>
        <taxon>Bacilli</taxon>
        <taxon>Bacillales</taxon>
        <taxon>Staphylococcaceae</taxon>
        <taxon>Staphylococcus</taxon>
    </lineage>
</organism>
<dbReference type="PANTHER" id="PTHR38448:SF1">
    <property type="entry name" value="YLBF FAMILY REGULATOR"/>
    <property type="match status" value="1"/>
</dbReference>
<dbReference type="RefSeq" id="WP_198617719.1">
    <property type="nucleotide sequence ID" value="NZ_JABANU010000009.1"/>
</dbReference>
<dbReference type="InterPro" id="IPR016783">
    <property type="entry name" value="Biofilm_formation_YmcA"/>
</dbReference>
<dbReference type="InterPro" id="IPR010368">
    <property type="entry name" value="Com_YlbF"/>
</dbReference>
<reference evidence="1 2" key="1">
    <citation type="submission" date="2020-04" db="EMBL/GenBank/DDBJ databases">
        <title>Staphylococcus species from domestic dog.</title>
        <authorList>
            <person name="Paterson G.K."/>
        </authorList>
    </citation>
    <scope>NUCLEOTIDE SEQUENCE [LARGE SCALE GENOMIC DNA]</scope>
    <source>
        <strain evidence="1 2">H16/1A</strain>
    </source>
</reference>
<dbReference type="InterPro" id="IPR052767">
    <property type="entry name" value="Bact_com_dev_regulator"/>
</dbReference>
<dbReference type="EMBL" id="JABANU010000009">
    <property type="protein sequence ID" value="MBI5974935.1"/>
    <property type="molecule type" value="Genomic_DNA"/>
</dbReference>
<keyword evidence="2" id="KW-1185">Reference proteome</keyword>
<dbReference type="Gene3D" id="1.20.1500.10">
    <property type="entry name" value="YheA/YmcA-like"/>
    <property type="match status" value="1"/>
</dbReference>
<gene>
    <name evidence="1" type="ORF">HHH54_04870</name>
</gene>
<dbReference type="PANTHER" id="PTHR38448">
    <property type="entry name" value="REGULATORY PROTEIN YLBF-RELATED"/>
    <property type="match status" value="1"/>
</dbReference>